<organism evidence="3 5">
    <name type="scientific">Pichia angusta</name>
    <name type="common">Yeast</name>
    <name type="synonym">Hansenula polymorpha</name>
    <dbReference type="NCBI Taxonomy" id="870730"/>
    <lineage>
        <taxon>Eukaryota</taxon>
        <taxon>Fungi</taxon>
        <taxon>Dikarya</taxon>
        <taxon>Ascomycota</taxon>
        <taxon>Saccharomycotina</taxon>
        <taxon>Pichiomycetes</taxon>
        <taxon>Pichiales</taxon>
        <taxon>Pichiaceae</taxon>
        <taxon>Ogataea</taxon>
    </lineage>
</organism>
<feature type="region of interest" description="Disordered" evidence="1">
    <location>
        <begin position="481"/>
        <end position="521"/>
    </location>
</feature>
<reference evidence="3 6" key="1">
    <citation type="journal article" date="2021" name="G3 (Bethesda)">
        <title>Genomic diversity, chromosomal rearrangements, and interspecies hybridization in the ogataea polymorpha species complex.</title>
        <authorList>
            <person name="Hanson S.J."/>
            <person name="Cinneide E.O."/>
            <person name="Salzberg L.I."/>
            <person name="Wolfe K.H."/>
            <person name="McGowan J."/>
            <person name="Fitzpatrick D.A."/>
            <person name="Matlin K."/>
        </authorList>
    </citation>
    <scope>NUCLEOTIDE SEQUENCE</scope>
    <source>
        <strain evidence="4">51-138</strain>
        <strain evidence="3">61-244</strain>
    </source>
</reference>
<dbReference type="Proteomes" id="UP001197328">
    <property type="component" value="Unassembled WGS sequence"/>
</dbReference>
<gene>
    <name evidence="3" type="ORF">KL928_004056</name>
    <name evidence="4" type="ORF">KL940_002725</name>
</gene>
<dbReference type="InterPro" id="IPR050782">
    <property type="entry name" value="PP1_regulatory_subunit_3"/>
</dbReference>
<dbReference type="GeneID" id="66128107"/>
<dbReference type="PANTHER" id="PTHR12307">
    <property type="entry name" value="PROTEIN PHOSPHATASE 1 REGULATORY SUBUNIT"/>
    <property type="match status" value="1"/>
</dbReference>
<dbReference type="PANTHER" id="PTHR12307:SF36">
    <property type="entry name" value="GLYCOGEN-BINDING SUBUNIT 76A"/>
    <property type="match status" value="1"/>
</dbReference>
<feature type="compositionally biased region" description="Basic and acidic residues" evidence="1">
    <location>
        <begin position="484"/>
        <end position="497"/>
    </location>
</feature>
<dbReference type="GO" id="GO:2001069">
    <property type="term" value="F:glycogen binding"/>
    <property type="evidence" value="ECO:0007669"/>
    <property type="project" value="TreeGrafter"/>
</dbReference>
<evidence type="ECO:0000313" key="5">
    <source>
        <dbReference type="Proteomes" id="UP001196530"/>
    </source>
</evidence>
<dbReference type="Proteomes" id="UP001196530">
    <property type="component" value="Unassembled WGS sequence"/>
</dbReference>
<dbReference type="RefSeq" id="XP_043058750.1">
    <property type="nucleotide sequence ID" value="XM_043204712.1"/>
</dbReference>
<dbReference type="Pfam" id="PF03370">
    <property type="entry name" value="CBM_21"/>
    <property type="match status" value="1"/>
</dbReference>
<dbReference type="AlphaFoldDB" id="A0AAN6DD31"/>
<dbReference type="PROSITE" id="PS51159">
    <property type="entry name" value="CBM21"/>
    <property type="match status" value="1"/>
</dbReference>
<dbReference type="InterPro" id="IPR038175">
    <property type="entry name" value="CBM21_dom_sf"/>
</dbReference>
<accession>A0AAN6DD31</accession>
<evidence type="ECO:0000313" key="4">
    <source>
        <dbReference type="EMBL" id="KAG7849695.1"/>
    </source>
</evidence>
<feature type="domain" description="CBM21" evidence="2">
    <location>
        <begin position="242"/>
        <end position="366"/>
    </location>
</feature>
<sequence>MPFVRSRKVTNTGLASSSESTSSSPEQKYRRRSSDTISNDDLPLSISFMKRPSRSSFSGESDEIMKHNTILNSKTHSPPPPPSQEVPIAEIDNELTPEPIGSPVSLPDSKYELMSPLVRKKSGELVKSSLKLNTLGGSSKSLPTTPTYKQVHFGGSIAVKYFDEADKPNSISAGNSPFVSDDEYDSEFESDNDDYFGSQDTIYSVSKEYVECGSRRSIEKFKKLIKVWDLNSDQFRKVSYRDQIDKETPVFLERCFLSVDKTELIGQIAVKNLSFQKSVTVRYTFNDWETAINMEASYVPDIPRLLRRANYDRFVFKLSVPTLFSQFYSSHQPLVDLNPYFFLCVRYVSNNQVFWDNNYQKNYELRFFTEASRAKGPRKNPHRENLYSSKFLRKSASFEDVSSRLGSTNASNPRSFPELENALRDLDLPAPSKAELSQQIPYDFHQETVLDSSMNSPGTPLIFQNVSAAPTFTDLMSPSLPLKVKNDNKPNQDDREISPTTKVPESEIPPVSEYTGVANHSRKPEINSKSYQQLLENYCFFQSPSTVSSFLNDNNANEKSQVDNKFGHNFY</sequence>
<proteinExistence type="predicted"/>
<dbReference type="EMBL" id="JAHLVD010000006">
    <property type="protein sequence ID" value="KAG7849695.1"/>
    <property type="molecule type" value="Genomic_DNA"/>
</dbReference>
<dbReference type="GO" id="GO:0008157">
    <property type="term" value="F:protein phosphatase 1 binding"/>
    <property type="evidence" value="ECO:0007669"/>
    <property type="project" value="TreeGrafter"/>
</dbReference>
<dbReference type="Gene3D" id="2.60.40.2440">
    <property type="entry name" value="Carbohydrate binding type-21 domain"/>
    <property type="match status" value="1"/>
</dbReference>
<feature type="region of interest" description="Disordered" evidence="1">
    <location>
        <begin position="1"/>
        <end position="61"/>
    </location>
</feature>
<dbReference type="GO" id="GO:0000164">
    <property type="term" value="C:protein phosphatase type 1 complex"/>
    <property type="evidence" value="ECO:0007669"/>
    <property type="project" value="TreeGrafter"/>
</dbReference>
<dbReference type="GO" id="GO:0005979">
    <property type="term" value="P:regulation of glycogen biosynthetic process"/>
    <property type="evidence" value="ECO:0007669"/>
    <property type="project" value="TreeGrafter"/>
</dbReference>
<evidence type="ECO:0000313" key="6">
    <source>
        <dbReference type="Proteomes" id="UP001197328"/>
    </source>
</evidence>
<evidence type="ECO:0000313" key="3">
    <source>
        <dbReference type="EMBL" id="KAG7817321.1"/>
    </source>
</evidence>
<evidence type="ECO:0000259" key="2">
    <source>
        <dbReference type="PROSITE" id="PS51159"/>
    </source>
</evidence>
<dbReference type="EMBL" id="JAHLUX010000008">
    <property type="protein sequence ID" value="KAG7817321.1"/>
    <property type="molecule type" value="Genomic_DNA"/>
</dbReference>
<dbReference type="InterPro" id="IPR005036">
    <property type="entry name" value="CBM21_dom"/>
</dbReference>
<keyword evidence="6" id="KW-1185">Reference proteome</keyword>
<comment type="caution">
    <text evidence="3">The sequence shown here is derived from an EMBL/GenBank/DDBJ whole genome shotgun (WGS) entry which is preliminary data.</text>
</comment>
<evidence type="ECO:0000256" key="1">
    <source>
        <dbReference type="SAM" id="MobiDB-lite"/>
    </source>
</evidence>
<name>A0AAN6DD31_PICAN</name>
<protein>
    <recommendedName>
        <fullName evidence="2">CBM21 domain-containing protein</fullName>
    </recommendedName>
</protein>